<dbReference type="OrthoDB" id="5171966at2"/>
<evidence type="ECO:0000313" key="2">
    <source>
        <dbReference type="Proteomes" id="UP000239415"/>
    </source>
</evidence>
<keyword evidence="2" id="KW-1185">Reference proteome</keyword>
<dbReference type="Proteomes" id="UP000239415">
    <property type="component" value="Unassembled WGS sequence"/>
</dbReference>
<dbReference type="AlphaFoldDB" id="A0A2T0JXT0"/>
<evidence type="ECO:0008006" key="3">
    <source>
        <dbReference type="Google" id="ProtNLM"/>
    </source>
</evidence>
<accession>A0A2T0JXT0</accession>
<proteinExistence type="predicted"/>
<reference evidence="1 2" key="1">
    <citation type="submission" date="2018-03" db="EMBL/GenBank/DDBJ databases">
        <title>Genomic Encyclopedia of Archaeal and Bacterial Type Strains, Phase II (KMG-II): from individual species to whole genera.</title>
        <authorList>
            <person name="Goeker M."/>
        </authorList>
    </citation>
    <scope>NUCLEOTIDE SEQUENCE [LARGE SCALE GENOMIC DNA]</scope>
    <source>
        <strain evidence="1 2">DSM 43146</strain>
    </source>
</reference>
<protein>
    <recommendedName>
        <fullName evidence="3">Peptidase MA superfamily protein</fullName>
    </recommendedName>
</protein>
<gene>
    <name evidence="1" type="ORF">CLV67_126100</name>
</gene>
<dbReference type="RefSeq" id="WP_146169520.1">
    <property type="nucleotide sequence ID" value="NZ_BOMO01000151.1"/>
</dbReference>
<organism evidence="1 2">
    <name type="scientific">Actinoplanes italicus</name>
    <dbReference type="NCBI Taxonomy" id="113567"/>
    <lineage>
        <taxon>Bacteria</taxon>
        <taxon>Bacillati</taxon>
        <taxon>Actinomycetota</taxon>
        <taxon>Actinomycetes</taxon>
        <taxon>Micromonosporales</taxon>
        <taxon>Micromonosporaceae</taxon>
        <taxon>Actinoplanes</taxon>
    </lineage>
</organism>
<evidence type="ECO:0000313" key="1">
    <source>
        <dbReference type="EMBL" id="PRX12975.1"/>
    </source>
</evidence>
<comment type="caution">
    <text evidence="1">The sequence shown here is derived from an EMBL/GenBank/DDBJ whole genome shotgun (WGS) entry which is preliminary data.</text>
</comment>
<dbReference type="EMBL" id="PVMZ01000026">
    <property type="protein sequence ID" value="PRX12975.1"/>
    <property type="molecule type" value="Genomic_DNA"/>
</dbReference>
<sequence length="417" mass="46504">MARAFGALGVLLLAVTAGLVFWPDSERATPATAAPVESAAPDLPTMLEQKVSGVLQGQIDALLNGDEKAWLAPVDPKVRSRYRAIYRNLRGLEVSRADYDVKVLDRSTESAVNTRVTLGYCLSAAARCPTWDERSEAGAPKVLYDLTFTLRRGAYVVTSMTDVKNKNYLQPTPWENTELRFVRGKRVIVAGPAGQARNLKRVLTAAEKAAAVVDRFTTEKPDRYRIYLADDKAWKRWYGGKLSKWVVGYHIALNQTGSDIVLKASEVLDSTRQLGLTVQHEMAHAATLVPSTNQDPQKDLWLIEGIAEYIGFNPEQPQRTESRYALQTWIRKHGDIKSIVRPELTEKSDDLTVSALYATGHYAVGCMVDQYGQDRTLDFVKRVVRDGQELDPASRASFGSPFTTVDRACVRWIKQRV</sequence>
<name>A0A2T0JXT0_9ACTN</name>